<dbReference type="RefSeq" id="WP_274165373.1">
    <property type="nucleotide sequence ID" value="NZ_JAJUBC010000018.1"/>
</dbReference>
<keyword evidence="2" id="KW-1185">Reference proteome</keyword>
<evidence type="ECO:0000313" key="2">
    <source>
        <dbReference type="Proteomes" id="UP001149400"/>
    </source>
</evidence>
<sequence>MTMFGEVDTYCFIDFSSGGTLNISNRISNSTPFEIDCNQPLTISIWSSSGGLVLDDKFQQQPNEYFLHLLVSSIGINKTFSSKDISSVQRVTGNNDIPFNAKGSIRIIMEEDFVFSGEYKDVITIDVSPSINGGIY</sequence>
<dbReference type="EMBL" id="JAJUBC010000018">
    <property type="protein sequence ID" value="MDD1794547.1"/>
    <property type="molecule type" value="Genomic_DNA"/>
</dbReference>
<dbReference type="Proteomes" id="UP001149400">
    <property type="component" value="Unassembled WGS sequence"/>
</dbReference>
<protein>
    <submittedName>
        <fullName evidence="1">Uncharacterized protein</fullName>
    </submittedName>
</protein>
<accession>A0ABT5R4W0</accession>
<organism evidence="1 2">
    <name type="scientific">Enterovibrio gelatinilyticus</name>
    <dbReference type="NCBI Taxonomy" id="2899819"/>
    <lineage>
        <taxon>Bacteria</taxon>
        <taxon>Pseudomonadati</taxon>
        <taxon>Pseudomonadota</taxon>
        <taxon>Gammaproteobacteria</taxon>
        <taxon>Vibrionales</taxon>
        <taxon>Vibrionaceae</taxon>
        <taxon>Enterovibrio</taxon>
    </lineage>
</organism>
<proteinExistence type="predicted"/>
<comment type="caution">
    <text evidence="1">The sequence shown here is derived from an EMBL/GenBank/DDBJ whole genome shotgun (WGS) entry which is preliminary data.</text>
</comment>
<evidence type="ECO:0000313" key="1">
    <source>
        <dbReference type="EMBL" id="MDD1794547.1"/>
    </source>
</evidence>
<reference evidence="1" key="1">
    <citation type="submission" date="2021-12" db="EMBL/GenBank/DDBJ databases">
        <title>Enterovibrio ZSDZ35 sp. nov. and Enterovibrio ZSDZ42 sp. nov., isolated from coastal seawater in Qingdao.</title>
        <authorList>
            <person name="Zhang P."/>
        </authorList>
    </citation>
    <scope>NUCLEOTIDE SEQUENCE</scope>
    <source>
        <strain evidence="1">ZSDZ42</strain>
    </source>
</reference>
<name>A0ABT5R4W0_9GAMM</name>
<gene>
    <name evidence="1" type="ORF">LRP50_15550</name>
</gene>